<dbReference type="EMBL" id="JAFREL020000008">
    <property type="protein sequence ID" value="MEO1773246.1"/>
    <property type="molecule type" value="Genomic_DNA"/>
</dbReference>
<comment type="caution">
    <text evidence="4">The sequence shown here is derived from an EMBL/GenBank/DDBJ whole genome shotgun (WGS) entry which is preliminary data.</text>
</comment>
<dbReference type="InterPro" id="IPR042150">
    <property type="entry name" value="MmRce1-like"/>
</dbReference>
<dbReference type="PANTHER" id="PTHR35797:SF1">
    <property type="entry name" value="PROTEASE"/>
    <property type="match status" value="1"/>
</dbReference>
<feature type="transmembrane region" description="Helical" evidence="2">
    <location>
        <begin position="35"/>
        <end position="58"/>
    </location>
</feature>
<comment type="similarity">
    <text evidence="1">Belongs to the UPF0177 family.</text>
</comment>
<reference evidence="4 5" key="2">
    <citation type="submission" date="2024-02" db="EMBL/GenBank/DDBJ databases">
        <title>The Genome Sequence of Enterococcus sp. DIV0159.</title>
        <authorList>
            <person name="Earl A."/>
            <person name="Manson A."/>
            <person name="Gilmore M."/>
            <person name="Sanders J."/>
            <person name="Shea T."/>
            <person name="Howe W."/>
            <person name="Livny J."/>
            <person name="Cuomo C."/>
            <person name="Neafsey D."/>
            <person name="Birren B."/>
        </authorList>
    </citation>
    <scope>NUCLEOTIDE SEQUENCE [LARGE SCALE GENOMIC DNA]</scope>
    <source>
        <strain evidence="4 5">665A</strain>
    </source>
</reference>
<dbReference type="Pfam" id="PF02517">
    <property type="entry name" value="Rce1-like"/>
    <property type="match status" value="1"/>
</dbReference>
<feature type="transmembrane region" description="Helical" evidence="2">
    <location>
        <begin position="82"/>
        <end position="102"/>
    </location>
</feature>
<keyword evidence="2" id="KW-1133">Transmembrane helix</keyword>
<feature type="transmembrane region" description="Helical" evidence="2">
    <location>
        <begin position="226"/>
        <end position="247"/>
    </location>
</feature>
<accession>A0ABV0EXI0</accession>
<feature type="transmembrane region" description="Helical" evidence="2">
    <location>
        <begin position="178"/>
        <end position="196"/>
    </location>
</feature>
<proteinExistence type="inferred from homology"/>
<evidence type="ECO:0000259" key="3">
    <source>
        <dbReference type="Pfam" id="PF02517"/>
    </source>
</evidence>
<evidence type="ECO:0000256" key="1">
    <source>
        <dbReference type="ARBA" id="ARBA00009067"/>
    </source>
</evidence>
<dbReference type="InterPro" id="IPR003675">
    <property type="entry name" value="Rce1/LyrA-like_dom"/>
</dbReference>
<gene>
    <name evidence="4" type="ORF">JZO67_005230</name>
</gene>
<evidence type="ECO:0000313" key="5">
    <source>
        <dbReference type="Proteomes" id="UP000664357"/>
    </source>
</evidence>
<reference evidence="4 5" key="1">
    <citation type="submission" date="2021-03" db="EMBL/GenBank/DDBJ databases">
        <authorList>
            <person name="Gilmore M.S."/>
            <person name="Schwartzman J."/>
            <person name="Van Tyne D."/>
            <person name="Martin M."/>
            <person name="Earl A.M."/>
            <person name="Manson A.L."/>
            <person name="Straub T."/>
            <person name="Salamzade R."/>
            <person name="Saavedra J."/>
            <person name="Lebreton F."/>
            <person name="Prichula J."/>
            <person name="Schaufler K."/>
            <person name="Gaca A."/>
            <person name="Sgardioli B."/>
            <person name="Wagenaar J."/>
            <person name="Strong T."/>
        </authorList>
    </citation>
    <scope>NUCLEOTIDE SEQUENCE [LARGE SCALE GENOMIC DNA]</scope>
    <source>
        <strain evidence="4 5">665A</strain>
    </source>
</reference>
<keyword evidence="2" id="KW-0812">Transmembrane</keyword>
<organism evidence="4 5">
    <name type="scientific">Candidatus Enterococcus ferrettii</name>
    <dbReference type="NCBI Taxonomy" id="2815324"/>
    <lineage>
        <taxon>Bacteria</taxon>
        <taxon>Bacillati</taxon>
        <taxon>Bacillota</taxon>
        <taxon>Bacilli</taxon>
        <taxon>Lactobacillales</taxon>
        <taxon>Enterococcaceae</taxon>
        <taxon>Enterococcus</taxon>
    </lineage>
</organism>
<feature type="domain" description="CAAX prenyl protease 2/Lysostaphin resistance protein A-like" evidence="3">
    <location>
        <begin position="117"/>
        <end position="214"/>
    </location>
</feature>
<dbReference type="Proteomes" id="UP000664357">
    <property type="component" value="Unassembled WGS sequence"/>
</dbReference>
<sequence length="252" mass="28745">MKLNNMLRYLTLTFAISWSCWLLVVFLIKTAGIELFSPIGLSLYSLGAASPMFSAWIVQRKYASKEEYHQFKHGIANIKQPISAYLLVGFLAWAFCFFPVLLGTSKQVAPVYVALQQLPIMIFFGGGLEEVGWRGYLLPEMQKKYSRFISTCFVAAIWLCWHLPLWLVTGSGQDRMNFLVFALWVFSLALLLTLIWNKYQSTLLCILLHAGFNSFSNVYPPDFNQVSVSGLLFLLCLGIYFLHDYLISKKVS</sequence>
<evidence type="ECO:0000256" key="2">
    <source>
        <dbReference type="SAM" id="Phobius"/>
    </source>
</evidence>
<dbReference type="PANTHER" id="PTHR35797">
    <property type="entry name" value="PROTEASE-RELATED"/>
    <property type="match status" value="1"/>
</dbReference>
<keyword evidence="2" id="KW-0472">Membrane</keyword>
<protein>
    <recommendedName>
        <fullName evidence="3">CAAX prenyl protease 2/Lysostaphin resistance protein A-like domain-containing protein</fullName>
    </recommendedName>
</protein>
<keyword evidence="5" id="KW-1185">Reference proteome</keyword>
<feature type="transmembrane region" description="Helical" evidence="2">
    <location>
        <begin position="148"/>
        <end position="166"/>
    </location>
</feature>
<name>A0ABV0EXI0_9ENTE</name>
<feature type="transmembrane region" description="Helical" evidence="2">
    <location>
        <begin position="108"/>
        <end position="128"/>
    </location>
</feature>
<feature type="transmembrane region" description="Helical" evidence="2">
    <location>
        <begin position="7"/>
        <end position="29"/>
    </location>
</feature>
<evidence type="ECO:0000313" key="4">
    <source>
        <dbReference type="EMBL" id="MEO1773246.1"/>
    </source>
</evidence>